<comment type="caution">
    <text evidence="3">The sequence shown here is derived from an EMBL/GenBank/DDBJ whole genome shotgun (WGS) entry which is preliminary data.</text>
</comment>
<name>A0A0V8QII9_9FIRM</name>
<evidence type="ECO:0000256" key="1">
    <source>
        <dbReference type="SAM" id="MobiDB-lite"/>
    </source>
</evidence>
<dbReference type="EMBL" id="LNAM01000016">
    <property type="protein sequence ID" value="KSV60373.1"/>
    <property type="molecule type" value="Genomic_DNA"/>
</dbReference>
<evidence type="ECO:0000256" key="2">
    <source>
        <dbReference type="SAM" id="SignalP"/>
    </source>
</evidence>
<dbReference type="AlphaFoldDB" id="A0A0V8QII9"/>
<keyword evidence="2" id="KW-0732">Signal</keyword>
<dbReference type="RefSeq" id="WP_058351425.1">
    <property type="nucleotide sequence ID" value="NZ_CABMMD010000016.1"/>
</dbReference>
<dbReference type="PROSITE" id="PS51257">
    <property type="entry name" value="PROKAR_LIPOPROTEIN"/>
    <property type="match status" value="1"/>
</dbReference>
<feature type="signal peptide" evidence="2">
    <location>
        <begin position="1"/>
        <end position="23"/>
    </location>
</feature>
<protein>
    <submittedName>
        <fullName evidence="3">Uncharacterized protein</fullName>
    </submittedName>
</protein>
<gene>
    <name evidence="3" type="ORF">ASU35_16930</name>
</gene>
<feature type="region of interest" description="Disordered" evidence="1">
    <location>
        <begin position="26"/>
        <end position="46"/>
    </location>
</feature>
<reference evidence="3 4" key="1">
    <citation type="submission" date="2015-11" db="EMBL/GenBank/DDBJ databases">
        <title>Butyribacter intestini gen. nov., sp. nov., a butyric acid-producing bacterium of the family Lachnospiraceae isolated from the human faeces.</title>
        <authorList>
            <person name="Zou Y."/>
            <person name="Xue W."/>
            <person name="Luo G."/>
            <person name="Lv M."/>
        </authorList>
    </citation>
    <scope>NUCLEOTIDE SEQUENCE [LARGE SCALE GENOMIC DNA]</scope>
    <source>
        <strain evidence="3 4">ACET-33324</strain>
    </source>
</reference>
<evidence type="ECO:0000313" key="3">
    <source>
        <dbReference type="EMBL" id="KSV60373.1"/>
    </source>
</evidence>
<dbReference type="Proteomes" id="UP000054874">
    <property type="component" value="Unassembled WGS sequence"/>
</dbReference>
<sequence length="503" mass="56282">MKRKVLRLLLCGLLACSMLTACGGSNSSNNAEVSDSDVSEKKDAEADSTNIEDLYVEAINSYQDYYEKVKSENSEYSVGATITLDEDGLPLLWLCISKGGSKDDCRTQLVGYVDGEATIKAERNEYVVPCPSSDIILGIGGGSGEKKNIYVWDDDKQDFRNINSELADLENSETVYSDEELQEKINFLYPVHKGINSAASTAIQVVMNKSTSQVAYLGYNDNSVFTTLRDLNVIAGINSEGDCYGYFLKTDYKDNRVALSFYEKLADNKRLSADEEDAWWKKKYGSDMASDVIKDSRSVFTSSDGTVLDSDVYEQYLSVLNNDGWEKTGLSHPYADDVAIGQLLRGLANKPIYSQEELYLYMVSILSNCEITKINISDIQVQADEVATDSDENHDYLIYIEDIDTIKAYKDDNKIKIETKREVVDRYTGEDETDRIKFPVSTECKFINYGVESYGEDIKDFCNLIEETLEEFVGDEQPLNVRVVVESGEIVLFGIGYGDDLTS</sequence>
<accession>A0A0V8QII9</accession>
<keyword evidence="4" id="KW-1185">Reference proteome</keyword>
<feature type="chain" id="PRO_5038443411" evidence="2">
    <location>
        <begin position="24"/>
        <end position="503"/>
    </location>
</feature>
<dbReference type="STRING" id="290052.ASU35_16930"/>
<evidence type="ECO:0000313" key="4">
    <source>
        <dbReference type="Proteomes" id="UP000054874"/>
    </source>
</evidence>
<organism evidence="3 4">
    <name type="scientific">Acetivibrio ethanolgignens</name>
    <dbReference type="NCBI Taxonomy" id="290052"/>
    <lineage>
        <taxon>Bacteria</taxon>
        <taxon>Bacillati</taxon>
        <taxon>Bacillota</taxon>
        <taxon>Clostridia</taxon>
        <taxon>Eubacteriales</taxon>
        <taxon>Oscillospiraceae</taxon>
        <taxon>Acetivibrio</taxon>
    </lineage>
</organism>
<proteinExistence type="predicted"/>